<accession>A0ABS4J411</accession>
<gene>
    <name evidence="1" type="ORF">J2Z66_005587</name>
</gene>
<proteinExistence type="predicted"/>
<evidence type="ECO:0000313" key="1">
    <source>
        <dbReference type="EMBL" id="MBP1993961.1"/>
    </source>
</evidence>
<dbReference type="RefSeq" id="WP_209975829.1">
    <property type="nucleotide sequence ID" value="NZ_JAGGLB010000022.1"/>
</dbReference>
<name>A0ABS4J411_9BACL</name>
<reference evidence="1 2" key="1">
    <citation type="submission" date="2021-03" db="EMBL/GenBank/DDBJ databases">
        <title>Genomic Encyclopedia of Type Strains, Phase IV (KMG-IV): sequencing the most valuable type-strain genomes for metagenomic binning, comparative biology and taxonomic classification.</title>
        <authorList>
            <person name="Goeker M."/>
        </authorList>
    </citation>
    <scope>NUCLEOTIDE SEQUENCE [LARGE SCALE GENOMIC DNA]</scope>
    <source>
        <strain evidence="1 2">DSM 26048</strain>
    </source>
</reference>
<evidence type="ECO:0000313" key="2">
    <source>
        <dbReference type="Proteomes" id="UP001519287"/>
    </source>
</evidence>
<comment type="caution">
    <text evidence="1">The sequence shown here is derived from an EMBL/GenBank/DDBJ whole genome shotgun (WGS) entry which is preliminary data.</text>
</comment>
<organism evidence="1 2">
    <name type="scientific">Paenibacillus eucommiae</name>
    <dbReference type="NCBI Taxonomy" id="1355755"/>
    <lineage>
        <taxon>Bacteria</taxon>
        <taxon>Bacillati</taxon>
        <taxon>Bacillota</taxon>
        <taxon>Bacilli</taxon>
        <taxon>Bacillales</taxon>
        <taxon>Paenibacillaceae</taxon>
        <taxon>Paenibacillus</taxon>
    </lineage>
</organism>
<dbReference type="Proteomes" id="UP001519287">
    <property type="component" value="Unassembled WGS sequence"/>
</dbReference>
<dbReference type="EMBL" id="JAGGLB010000022">
    <property type="protein sequence ID" value="MBP1993961.1"/>
    <property type="molecule type" value="Genomic_DNA"/>
</dbReference>
<protein>
    <submittedName>
        <fullName evidence="1">Uncharacterized protein</fullName>
    </submittedName>
</protein>
<sequence length="73" mass="8559">MTIKDKVYCVECKTILERSQAEVIFRTGFYKVTIPLAHCKACIEKDKSTPHEHMNQQSYFGEYESSPEQMSFF</sequence>
<keyword evidence="2" id="KW-1185">Reference proteome</keyword>